<evidence type="ECO:0000256" key="4">
    <source>
        <dbReference type="ARBA" id="ARBA00022448"/>
    </source>
</evidence>
<dbReference type="Pfam" id="PF00507">
    <property type="entry name" value="Oxidored_q4"/>
    <property type="match status" value="1"/>
</dbReference>
<dbReference type="InterPro" id="IPR038430">
    <property type="entry name" value="NDAH_ubi_oxred_su3_sf"/>
</dbReference>
<evidence type="ECO:0000256" key="6">
    <source>
        <dbReference type="ARBA" id="ARBA00022989"/>
    </source>
</evidence>
<dbReference type="EMBL" id="MT653604">
    <property type="protein sequence ID" value="QNT26875.1"/>
    <property type="molecule type" value="Genomic_DNA"/>
</dbReference>
<dbReference type="GO" id="GO:0008137">
    <property type="term" value="F:NADH dehydrogenase (ubiquinone) activity"/>
    <property type="evidence" value="ECO:0007669"/>
    <property type="project" value="UniProtKB-UniRule"/>
</dbReference>
<comment type="function">
    <text evidence="9">Core subunit of the mitochondrial membrane respiratory chain NADH dehydrogenase (Complex I) which catalyzes electron transfer from NADH through the respiratory chain, using ubiquinone as an electron acceptor. Essential for the catalytic activity of complex I.</text>
</comment>
<comment type="subcellular location">
    <subcellularLocation>
        <location evidence="1">Membrane</location>
    </subcellularLocation>
    <subcellularLocation>
        <location evidence="9">Mitochondrion membrane</location>
        <topology evidence="9">Multi-pass membrane protein</topology>
    </subcellularLocation>
</comment>
<geneLocation type="mitochondrion" evidence="10"/>
<feature type="transmembrane region" description="Helical" evidence="9">
    <location>
        <begin position="57"/>
        <end position="80"/>
    </location>
</feature>
<dbReference type="GO" id="GO:0031966">
    <property type="term" value="C:mitochondrial membrane"/>
    <property type="evidence" value="ECO:0007669"/>
    <property type="project" value="UniProtKB-SubCell"/>
</dbReference>
<dbReference type="Gene3D" id="1.20.58.1610">
    <property type="entry name" value="NADH:ubiquinone/plastoquinone oxidoreductase, chain 3"/>
    <property type="match status" value="1"/>
</dbReference>
<accession>A0A7H1KHV9</accession>
<keyword evidence="9" id="KW-1278">Translocase</keyword>
<organism evidence="10">
    <name type="scientific">Trigonopterus puspoi</name>
    <dbReference type="NCBI Taxonomy" id="2896828"/>
    <lineage>
        <taxon>Eukaryota</taxon>
        <taxon>Metazoa</taxon>
        <taxon>Ecdysozoa</taxon>
        <taxon>Arthropoda</taxon>
        <taxon>Hexapoda</taxon>
        <taxon>Insecta</taxon>
        <taxon>Pterygota</taxon>
        <taxon>Neoptera</taxon>
        <taxon>Endopterygota</taxon>
        <taxon>Coleoptera</taxon>
        <taxon>Polyphaga</taxon>
        <taxon>Cucujiformia</taxon>
        <taxon>Curculionidae</taxon>
        <taxon>Cryptorhynchinae</taxon>
        <taxon>Trigonopterus</taxon>
    </lineage>
</organism>
<evidence type="ECO:0000256" key="5">
    <source>
        <dbReference type="ARBA" id="ARBA00022692"/>
    </source>
</evidence>
<evidence type="ECO:0000256" key="7">
    <source>
        <dbReference type="ARBA" id="ARBA00023136"/>
    </source>
</evidence>
<sequence>MKTLTFFSIMIILILAVIFTILNLISKKTFYDREKNSPFECGFDPLSPGRLPFSLQFFLVALIFVIFDVELALLLPSVIIMKTSNLMNLSFSLSMFIFILIIGLFHEQNQGSLNWVS</sequence>
<dbReference type="EC" id="7.1.1.2" evidence="9"/>
<evidence type="ECO:0000256" key="9">
    <source>
        <dbReference type="RuleBase" id="RU003640"/>
    </source>
</evidence>
<evidence type="ECO:0000313" key="10">
    <source>
        <dbReference type="EMBL" id="QNT26875.1"/>
    </source>
</evidence>
<evidence type="ECO:0000256" key="8">
    <source>
        <dbReference type="ARBA" id="ARBA00049551"/>
    </source>
</evidence>
<protein>
    <recommendedName>
        <fullName evidence="3 9">NADH-ubiquinone oxidoreductase chain 3</fullName>
        <ecNumber evidence="9">7.1.1.2</ecNumber>
    </recommendedName>
</protein>
<dbReference type="PANTHER" id="PTHR11058">
    <property type="entry name" value="NADH-UBIQUINONE OXIDOREDUCTASE CHAIN 3"/>
    <property type="match status" value="1"/>
</dbReference>
<keyword evidence="4 9" id="KW-0813">Transport</keyword>
<keyword evidence="6 9" id="KW-1133">Transmembrane helix</keyword>
<keyword evidence="9 10" id="KW-0496">Mitochondrion</keyword>
<keyword evidence="9" id="KW-0249">Electron transport</keyword>
<evidence type="ECO:0000256" key="2">
    <source>
        <dbReference type="ARBA" id="ARBA00008472"/>
    </source>
</evidence>
<reference evidence="10" key="1">
    <citation type="submission" date="2020-06" db="EMBL/GenBank/DDBJ databases">
        <title>Mitochondrial genomes of twelve species of hyperdiverse Trigonopterus weevils.</title>
        <authorList>
            <person name="Narakusumo R.P."/>
            <person name="Pons J."/>
            <person name="Riedel A."/>
        </authorList>
    </citation>
    <scope>NUCLEOTIDE SEQUENCE</scope>
</reference>
<keyword evidence="7 9" id="KW-0472">Membrane</keyword>
<feature type="transmembrane region" description="Helical" evidence="9">
    <location>
        <begin position="86"/>
        <end position="105"/>
    </location>
</feature>
<keyword evidence="5 9" id="KW-0812">Transmembrane</keyword>
<feature type="transmembrane region" description="Helical" evidence="9">
    <location>
        <begin position="6"/>
        <end position="25"/>
    </location>
</feature>
<dbReference type="InterPro" id="IPR000440">
    <property type="entry name" value="NADH_UbQ/plastoQ_OxRdtase_su3"/>
</dbReference>
<name>A0A7H1KHV9_9CUCU</name>
<keyword evidence="9" id="KW-0679">Respiratory chain</keyword>
<evidence type="ECO:0000256" key="1">
    <source>
        <dbReference type="ARBA" id="ARBA00004370"/>
    </source>
</evidence>
<keyword evidence="9" id="KW-0520">NAD</keyword>
<gene>
    <name evidence="10" type="primary">nad3</name>
</gene>
<evidence type="ECO:0000256" key="3">
    <source>
        <dbReference type="ARBA" id="ARBA00021007"/>
    </source>
</evidence>
<keyword evidence="9" id="KW-0830">Ubiquinone</keyword>
<dbReference type="GO" id="GO:0030964">
    <property type="term" value="C:NADH dehydrogenase complex"/>
    <property type="evidence" value="ECO:0007669"/>
    <property type="project" value="TreeGrafter"/>
</dbReference>
<comment type="similarity">
    <text evidence="2 9">Belongs to the complex I subunit 3 family.</text>
</comment>
<proteinExistence type="inferred from homology"/>
<comment type="catalytic activity">
    <reaction evidence="8 9">
        <text>a ubiquinone + NADH + 5 H(+)(in) = a ubiquinol + NAD(+) + 4 H(+)(out)</text>
        <dbReference type="Rhea" id="RHEA:29091"/>
        <dbReference type="Rhea" id="RHEA-COMP:9565"/>
        <dbReference type="Rhea" id="RHEA-COMP:9566"/>
        <dbReference type="ChEBI" id="CHEBI:15378"/>
        <dbReference type="ChEBI" id="CHEBI:16389"/>
        <dbReference type="ChEBI" id="CHEBI:17976"/>
        <dbReference type="ChEBI" id="CHEBI:57540"/>
        <dbReference type="ChEBI" id="CHEBI:57945"/>
        <dbReference type="EC" id="7.1.1.2"/>
    </reaction>
</comment>
<dbReference type="AlphaFoldDB" id="A0A7H1KHV9"/>
<dbReference type="PANTHER" id="PTHR11058:SF9">
    <property type="entry name" value="NADH-UBIQUINONE OXIDOREDUCTASE CHAIN 3"/>
    <property type="match status" value="1"/>
</dbReference>